<dbReference type="OrthoDB" id="5456272at2"/>
<evidence type="ECO:0000313" key="3">
    <source>
        <dbReference type="Proteomes" id="UP000181901"/>
    </source>
</evidence>
<dbReference type="Pfam" id="PF04306">
    <property type="entry name" value="DUF456"/>
    <property type="match status" value="1"/>
</dbReference>
<reference evidence="2 3" key="1">
    <citation type="submission" date="2015-09" db="EMBL/GenBank/DDBJ databases">
        <title>Genome of Desulfovibrio dechloracetivorans BerOc1, a mercury methylating strain isolated from highly hydrocarbons and metals contaminated coastal sediments.</title>
        <authorList>
            <person name="Goni Urriza M."/>
            <person name="Gassie C."/>
            <person name="Bouchez O."/>
            <person name="Klopp C."/>
            <person name="Ranchou-Peyruse A."/>
            <person name="Remy G."/>
        </authorList>
    </citation>
    <scope>NUCLEOTIDE SEQUENCE [LARGE SCALE GENOMIC DNA]</scope>
    <source>
        <strain evidence="2 3">BerOc1</strain>
    </source>
</reference>
<evidence type="ECO:0000313" key="2">
    <source>
        <dbReference type="EMBL" id="OIQ51970.1"/>
    </source>
</evidence>
<keyword evidence="1" id="KW-0472">Membrane</keyword>
<keyword evidence="3" id="KW-1185">Reference proteome</keyword>
<protein>
    <recommendedName>
        <fullName evidence="4">DUF456 domain-containing protein</fullName>
    </recommendedName>
</protein>
<dbReference type="EMBL" id="LKAQ01000001">
    <property type="protein sequence ID" value="OIQ51970.1"/>
    <property type="molecule type" value="Genomic_DNA"/>
</dbReference>
<keyword evidence="1" id="KW-0812">Transmembrane</keyword>
<feature type="transmembrane region" description="Helical" evidence="1">
    <location>
        <begin position="142"/>
        <end position="164"/>
    </location>
</feature>
<comment type="caution">
    <text evidence="2">The sequence shown here is derived from an EMBL/GenBank/DDBJ whole genome shotgun (WGS) entry which is preliminary data.</text>
</comment>
<dbReference type="AlphaFoldDB" id="A0A1J5N128"/>
<evidence type="ECO:0008006" key="4">
    <source>
        <dbReference type="Google" id="ProtNLM"/>
    </source>
</evidence>
<dbReference type="RefSeq" id="WP_071544076.1">
    <property type="nucleotide sequence ID" value="NZ_LKAQ01000001.1"/>
</dbReference>
<evidence type="ECO:0000256" key="1">
    <source>
        <dbReference type="SAM" id="Phobius"/>
    </source>
</evidence>
<proteinExistence type="predicted"/>
<accession>A0A1J5N128</accession>
<dbReference type="InterPro" id="IPR007403">
    <property type="entry name" value="DUF456"/>
</dbReference>
<gene>
    <name evidence="2" type="ORF">BerOc1_00438</name>
</gene>
<keyword evidence="1" id="KW-1133">Transmembrane helix</keyword>
<name>A0A1J5N128_9BACT</name>
<organism evidence="2 3">
    <name type="scientific">Pseudodesulfovibrio hydrargyri</name>
    <dbReference type="NCBI Taxonomy" id="2125990"/>
    <lineage>
        <taxon>Bacteria</taxon>
        <taxon>Pseudomonadati</taxon>
        <taxon>Thermodesulfobacteriota</taxon>
        <taxon>Desulfovibrionia</taxon>
        <taxon>Desulfovibrionales</taxon>
        <taxon>Desulfovibrionaceae</taxon>
    </lineage>
</organism>
<sequence>MEYVWAVLLILGLMFSQILQIFSLPANWVALALVALWKYVYPESMTWNFVVVLGVAAAAGEALEFGLQAWGAGRYGASVRGNVGGIVGAVAGAIFGAPFLFGLGALAGALGGAWLGCFIAETPGRTRPEALRAAKGAFVGKALGFTVKTAIGATMVILSIPRVWP</sequence>
<dbReference type="Proteomes" id="UP000181901">
    <property type="component" value="Unassembled WGS sequence"/>
</dbReference>
<feature type="transmembrane region" description="Helical" evidence="1">
    <location>
        <begin position="79"/>
        <end position="97"/>
    </location>
</feature>
<feature type="transmembrane region" description="Helical" evidence="1">
    <location>
        <begin position="47"/>
        <end position="67"/>
    </location>
</feature>